<feature type="chain" id="PRO_5045047776" evidence="1">
    <location>
        <begin position="26"/>
        <end position="245"/>
    </location>
</feature>
<accession>A0ABS0Y4X8</accession>
<reference evidence="3" key="1">
    <citation type="submission" date="2020-12" db="EMBL/GenBank/DDBJ databases">
        <title>Hymenobacter sp.</title>
        <authorList>
            <person name="Kim M.K."/>
        </authorList>
    </citation>
    <scope>NUCLEOTIDE SEQUENCE [LARGE SCALE GENOMIC DNA]</scope>
    <source>
        <strain evidence="3">BT325</strain>
    </source>
</reference>
<dbReference type="Pfam" id="PF06764">
    <property type="entry name" value="DUF1223"/>
    <property type="match status" value="1"/>
</dbReference>
<dbReference type="SUPFAM" id="SSF52833">
    <property type="entry name" value="Thioredoxin-like"/>
    <property type="match status" value="1"/>
</dbReference>
<comment type="caution">
    <text evidence="2">The sequence shown here is derived from an EMBL/GenBank/DDBJ whole genome shotgun (WGS) entry which is preliminary data.</text>
</comment>
<evidence type="ECO:0000256" key="1">
    <source>
        <dbReference type="SAM" id="SignalP"/>
    </source>
</evidence>
<dbReference type="RefSeq" id="WP_199050201.1">
    <property type="nucleotide sequence ID" value="NZ_JAELXT010000018.1"/>
</dbReference>
<dbReference type="Proteomes" id="UP000620670">
    <property type="component" value="Unassembled WGS sequence"/>
</dbReference>
<proteinExistence type="predicted"/>
<evidence type="ECO:0000313" key="2">
    <source>
        <dbReference type="EMBL" id="MBJ6126980.1"/>
    </source>
</evidence>
<protein>
    <submittedName>
        <fullName evidence="2">DUF1223 domain-containing protein</fullName>
    </submittedName>
</protein>
<name>A0ABS0Y4X8_9HYPH</name>
<dbReference type="EMBL" id="JAELXT010000018">
    <property type="protein sequence ID" value="MBJ6126980.1"/>
    <property type="molecule type" value="Genomic_DNA"/>
</dbReference>
<sequence>MPSRLKTWLGALPLLSALVIGSAVASPEPRAVLELFVSQGCSACRPANQLMTELIQDPSLIVLSLPVNYWDYLGWTDTLADPIFSARQRGYASVRQDRQVYTPQMVINGVLACVGSERNQIARLIETATTSQGTLPVSVKVSQENGLIIVDVAAGYGTAGVWLLPVRKHSQVTIQRGENAGRTETYTNVVRGLHLLGLWSGAALRITTPLQTVQTPDADSYVVLLQRADEEKPSLILGAAKGPGL</sequence>
<dbReference type="InterPro" id="IPR010634">
    <property type="entry name" value="DUF1223"/>
</dbReference>
<dbReference type="InterPro" id="IPR036249">
    <property type="entry name" value="Thioredoxin-like_sf"/>
</dbReference>
<keyword evidence="3" id="KW-1185">Reference proteome</keyword>
<evidence type="ECO:0000313" key="3">
    <source>
        <dbReference type="Proteomes" id="UP000620670"/>
    </source>
</evidence>
<dbReference type="PANTHER" id="PTHR36057">
    <property type="match status" value="1"/>
</dbReference>
<dbReference type="PANTHER" id="PTHR36057:SF1">
    <property type="entry name" value="LIPOPROTEIN LIPID ATTACHMENT SITE-LIKE PROTEIN, PUTATIVE (DUF1223)-RELATED"/>
    <property type="match status" value="1"/>
</dbReference>
<gene>
    <name evidence="2" type="ORF">JAO75_16370</name>
</gene>
<organism evidence="2 3">
    <name type="scientific">Microvirga splendida</name>
    <dbReference type="NCBI Taxonomy" id="2795727"/>
    <lineage>
        <taxon>Bacteria</taxon>
        <taxon>Pseudomonadati</taxon>
        <taxon>Pseudomonadota</taxon>
        <taxon>Alphaproteobacteria</taxon>
        <taxon>Hyphomicrobiales</taxon>
        <taxon>Methylobacteriaceae</taxon>
        <taxon>Microvirga</taxon>
    </lineage>
</organism>
<feature type="signal peptide" evidence="1">
    <location>
        <begin position="1"/>
        <end position="25"/>
    </location>
</feature>
<keyword evidence="1" id="KW-0732">Signal</keyword>